<accession>A0AAE1QFA5</accession>
<evidence type="ECO:0000313" key="3">
    <source>
        <dbReference type="Proteomes" id="UP001292094"/>
    </source>
</evidence>
<feature type="region of interest" description="Disordered" evidence="1">
    <location>
        <begin position="53"/>
        <end position="150"/>
    </location>
</feature>
<proteinExistence type="predicted"/>
<feature type="compositionally biased region" description="Low complexity" evidence="1">
    <location>
        <begin position="218"/>
        <end position="231"/>
    </location>
</feature>
<evidence type="ECO:0000313" key="2">
    <source>
        <dbReference type="EMBL" id="KAK4325283.1"/>
    </source>
</evidence>
<comment type="caution">
    <text evidence="2">The sequence shown here is derived from an EMBL/GenBank/DDBJ whole genome shotgun (WGS) entry which is preliminary data.</text>
</comment>
<dbReference type="AlphaFoldDB" id="A0AAE1QFA5"/>
<name>A0AAE1QFA5_9EUCA</name>
<dbReference type="Proteomes" id="UP001292094">
    <property type="component" value="Unassembled WGS sequence"/>
</dbReference>
<feature type="compositionally biased region" description="Polar residues" evidence="1">
    <location>
        <begin position="237"/>
        <end position="246"/>
    </location>
</feature>
<reference evidence="2" key="1">
    <citation type="submission" date="2023-11" db="EMBL/GenBank/DDBJ databases">
        <title>Genome assemblies of two species of porcelain crab, Petrolisthes cinctipes and Petrolisthes manimaculis (Anomura: Porcellanidae).</title>
        <authorList>
            <person name="Angst P."/>
        </authorList>
    </citation>
    <scope>NUCLEOTIDE SEQUENCE</scope>
    <source>
        <strain evidence="2">PB745_02</strain>
        <tissue evidence="2">Gill</tissue>
    </source>
</reference>
<gene>
    <name evidence="2" type="ORF">Pmani_004144</name>
</gene>
<feature type="compositionally biased region" description="Low complexity" evidence="1">
    <location>
        <begin position="1"/>
        <end position="13"/>
    </location>
</feature>
<feature type="compositionally biased region" description="Basic and acidic residues" evidence="1">
    <location>
        <begin position="118"/>
        <end position="138"/>
    </location>
</feature>
<protein>
    <submittedName>
        <fullName evidence="2">Uncharacterized protein</fullName>
    </submittedName>
</protein>
<keyword evidence="3" id="KW-1185">Reference proteome</keyword>
<dbReference type="EMBL" id="JAWZYT010000290">
    <property type="protein sequence ID" value="KAK4325283.1"/>
    <property type="molecule type" value="Genomic_DNA"/>
</dbReference>
<evidence type="ECO:0000256" key="1">
    <source>
        <dbReference type="SAM" id="MobiDB-lite"/>
    </source>
</evidence>
<feature type="region of interest" description="Disordered" evidence="1">
    <location>
        <begin position="1"/>
        <end position="25"/>
    </location>
</feature>
<organism evidence="2 3">
    <name type="scientific">Petrolisthes manimaculis</name>
    <dbReference type="NCBI Taxonomy" id="1843537"/>
    <lineage>
        <taxon>Eukaryota</taxon>
        <taxon>Metazoa</taxon>
        <taxon>Ecdysozoa</taxon>
        <taxon>Arthropoda</taxon>
        <taxon>Crustacea</taxon>
        <taxon>Multicrustacea</taxon>
        <taxon>Malacostraca</taxon>
        <taxon>Eumalacostraca</taxon>
        <taxon>Eucarida</taxon>
        <taxon>Decapoda</taxon>
        <taxon>Pleocyemata</taxon>
        <taxon>Anomura</taxon>
        <taxon>Galatheoidea</taxon>
        <taxon>Porcellanidae</taxon>
        <taxon>Petrolisthes</taxon>
    </lineage>
</organism>
<sequence length="259" mass="29445">MVMVVGEAAGVEGSSHHNTDPGRTYRQDVGRYLDVKNPLNSPTNITTNTSTQYMPSPQSHMLSHPHHTHYDATNHPITHQQGPHRHHTHDDPLKYTPQQHDINPAPATTATHTSGRGVSEEQERVERRWLGSGEDSRNLHKRHLHPNSLAPTSLWYPFNMPWLSSSHRFSGPSHSPHIWHAHQVYLHHNQMMARLHQHMLKMNRRVASIDAHQHQPYNSHSNANSRRSSNSIGGKPTTINSRHSTQSVQTLLCSIEKIN</sequence>
<feature type="region of interest" description="Disordered" evidence="1">
    <location>
        <begin position="214"/>
        <end position="246"/>
    </location>
</feature>
<feature type="compositionally biased region" description="Polar residues" evidence="1">
    <location>
        <begin position="96"/>
        <end position="116"/>
    </location>
</feature>
<feature type="compositionally biased region" description="Basic and acidic residues" evidence="1">
    <location>
        <begin position="14"/>
        <end position="25"/>
    </location>
</feature>